<evidence type="ECO:0000256" key="1">
    <source>
        <dbReference type="ARBA" id="ARBA00004123"/>
    </source>
</evidence>
<dbReference type="PROSITE" id="PS50294">
    <property type="entry name" value="WD_REPEATS_REGION"/>
    <property type="match status" value="3"/>
</dbReference>
<evidence type="ECO:0000313" key="6">
    <source>
        <dbReference type="EMBL" id="OAG29900.1"/>
    </source>
</evidence>
<evidence type="ECO:0000313" key="8">
    <source>
        <dbReference type="Proteomes" id="UP000185944"/>
    </source>
</evidence>
<evidence type="ECO:0000256" key="4">
    <source>
        <dbReference type="ARBA" id="ARBA00023242"/>
    </source>
</evidence>
<dbReference type="Proteomes" id="UP000185944">
    <property type="component" value="Unassembled WGS sequence"/>
</dbReference>
<keyword evidence="3" id="KW-0677">Repeat</keyword>
<dbReference type="AlphaFoldDB" id="A0A177EER9"/>
<dbReference type="GeneID" id="93647797"/>
<dbReference type="InterPro" id="IPR036322">
    <property type="entry name" value="WD40_repeat_dom_sf"/>
</dbReference>
<comment type="caution">
    <text evidence="6">The sequence shown here is derived from an EMBL/GenBank/DDBJ whole genome shotgun (WGS) entry which is preliminary data.</text>
</comment>
<dbReference type="EMBL" id="LTDL01000009">
    <property type="protein sequence ID" value="OAG32270.1"/>
    <property type="molecule type" value="Genomic_DNA"/>
</dbReference>
<dbReference type="VEuPathDB" id="MicrosporidiaDB:NEDG_01447"/>
<keyword evidence="4" id="KW-0539">Nucleus</keyword>
<dbReference type="Pfam" id="PF00400">
    <property type="entry name" value="WD40"/>
    <property type="match status" value="5"/>
</dbReference>
<gene>
    <name evidence="6" type="ORF">NEDG_01447</name>
    <name evidence="7" type="ORF">NEDG_02137</name>
</gene>
<evidence type="ECO:0000256" key="3">
    <source>
        <dbReference type="ARBA" id="ARBA00022737"/>
    </source>
</evidence>
<evidence type="ECO:0000313" key="7">
    <source>
        <dbReference type="EMBL" id="OAG32270.1"/>
    </source>
</evidence>
<feature type="repeat" description="WD" evidence="5">
    <location>
        <begin position="368"/>
        <end position="409"/>
    </location>
</feature>
<dbReference type="OrthoDB" id="544788at2759"/>
<dbReference type="CDD" id="cd00200">
    <property type="entry name" value="WD40"/>
    <property type="match status" value="1"/>
</dbReference>
<feature type="repeat" description="WD" evidence="5">
    <location>
        <begin position="97"/>
        <end position="128"/>
    </location>
</feature>
<dbReference type="PANTHER" id="PTHR19848:SF0">
    <property type="entry name" value="NOTCHLESS PROTEIN HOMOLOG 1"/>
    <property type="match status" value="1"/>
</dbReference>
<keyword evidence="8" id="KW-1185">Reference proteome</keyword>
<comment type="subcellular location">
    <subcellularLocation>
        <location evidence="1">Nucleus</location>
    </subcellularLocation>
</comment>
<keyword evidence="2 5" id="KW-0853">WD repeat</keyword>
<dbReference type="VEuPathDB" id="MicrosporidiaDB:NEDG_02137"/>
<feature type="repeat" description="WD" evidence="5">
    <location>
        <begin position="139"/>
        <end position="180"/>
    </location>
</feature>
<feature type="repeat" description="WD" evidence="5">
    <location>
        <begin position="181"/>
        <end position="213"/>
    </location>
</feature>
<name>A0A177EER9_9MICR</name>
<reference evidence="6 8" key="1">
    <citation type="submission" date="2016-02" db="EMBL/GenBank/DDBJ databases">
        <title>Discovery of a natural microsporidian pathogen with a broad tissue tropism in Caenorhabditis elegans.</title>
        <authorList>
            <person name="Luallen R.J."/>
            <person name="Reinke A.W."/>
            <person name="Tong L."/>
            <person name="Botts M.R."/>
            <person name="Felix M.-A."/>
            <person name="Troemel E.R."/>
        </authorList>
    </citation>
    <scope>NUCLEOTIDE SEQUENCE [LARGE SCALE GENOMIC DNA]</scope>
    <source>
        <strain evidence="6 8">JUm2807</strain>
    </source>
</reference>
<accession>A0A177EER9</accession>
<dbReference type="PANTHER" id="PTHR19848">
    <property type="entry name" value="WD40 REPEAT PROTEIN"/>
    <property type="match status" value="1"/>
</dbReference>
<dbReference type="STRING" id="1805483.A0A177EER9"/>
<dbReference type="SMART" id="SM00320">
    <property type="entry name" value="WD40"/>
    <property type="match status" value="8"/>
</dbReference>
<evidence type="ECO:0000256" key="2">
    <source>
        <dbReference type="ARBA" id="ARBA00022574"/>
    </source>
</evidence>
<dbReference type="EMBL" id="LTDL01000038">
    <property type="protein sequence ID" value="OAG29900.1"/>
    <property type="molecule type" value="Genomic_DNA"/>
</dbReference>
<dbReference type="InterPro" id="IPR015943">
    <property type="entry name" value="WD40/YVTN_repeat-like_dom_sf"/>
</dbReference>
<dbReference type="SUPFAM" id="SSF50978">
    <property type="entry name" value="WD40 repeat-like"/>
    <property type="match status" value="1"/>
</dbReference>
<dbReference type="InterPro" id="IPR001680">
    <property type="entry name" value="WD40_rpt"/>
</dbReference>
<proteinExistence type="predicted"/>
<evidence type="ECO:0000256" key="5">
    <source>
        <dbReference type="PROSITE-ProRule" id="PRU00221"/>
    </source>
</evidence>
<dbReference type="GO" id="GO:0000027">
    <property type="term" value="P:ribosomal large subunit assembly"/>
    <property type="evidence" value="ECO:0007669"/>
    <property type="project" value="TreeGrafter"/>
</dbReference>
<dbReference type="GO" id="GO:0005730">
    <property type="term" value="C:nucleolus"/>
    <property type="evidence" value="ECO:0007669"/>
    <property type="project" value="TreeGrafter"/>
</dbReference>
<dbReference type="PROSITE" id="PS50082">
    <property type="entry name" value="WD_REPEATS_2"/>
    <property type="match status" value="5"/>
</dbReference>
<dbReference type="RefSeq" id="XP_067544452.1">
    <property type="nucleotide sequence ID" value="XM_067688865.1"/>
</dbReference>
<dbReference type="Gene3D" id="2.130.10.10">
    <property type="entry name" value="YVTN repeat-like/Quinoprotein amine dehydrogenase"/>
    <property type="match status" value="3"/>
</dbReference>
<sequence>MQLQVIAQFISQEETPLGPSLQLPNQITLQSLRQLLPANTEDADKMRMFVFGTEITTTLEDALKKHQITNETTVNIYCYPDDPPKKSRSPGYLASSCSGHKAAVLCVKVSPCGSFICTSSGDGTVRFWCGTTKSPIRSIPLHHHWVQAVCFSPDSKYLAAGSMDGGVSLISIPAMEVVYTKKVHKQGVTCIAWRQDSERFSTASRDASVGVWDAKGHVRSIFHEKPVITTVYFGDHLLSAGRDCCIKVTDKDGLLVQNLKGHTKWIMGLSTHNGLDMTKFLANSDGCVFGSGKSFFVSVSDDRTGIIWRPRWDENGKWVFTAAKKLIGHGDVITSVSIACNGIYIATSSFDRTVRLWTSMNGMISHIFRTHTSLAYQTVFSSTGNLLVSCSADKTVKVYSVEKKKLLSDFVCKDQVFAVDIREFMIVAGGKDKLVYFFT</sequence>
<organism evidence="6 8">
    <name type="scientific">Nematocida displodere</name>
    <dbReference type="NCBI Taxonomy" id="1805483"/>
    <lineage>
        <taxon>Eukaryota</taxon>
        <taxon>Fungi</taxon>
        <taxon>Fungi incertae sedis</taxon>
        <taxon>Microsporidia</taxon>
        <taxon>Nematocida</taxon>
    </lineage>
</organism>
<feature type="repeat" description="WD" evidence="5">
    <location>
        <begin position="326"/>
        <end position="357"/>
    </location>
</feature>
<protein>
    <submittedName>
        <fullName evidence="6">Ribosome assembly protein 4</fullName>
    </submittedName>
</protein>